<proteinExistence type="predicted"/>
<evidence type="ECO:0000259" key="4">
    <source>
        <dbReference type="Pfam" id="PF11797"/>
    </source>
</evidence>
<evidence type="ECO:0000256" key="2">
    <source>
        <dbReference type="SAM" id="Phobius"/>
    </source>
</evidence>
<organism evidence="5 6">
    <name type="scientific">Enterococcus larvae</name>
    <dbReference type="NCBI Taxonomy" id="2794352"/>
    <lineage>
        <taxon>Bacteria</taxon>
        <taxon>Bacillati</taxon>
        <taxon>Bacillota</taxon>
        <taxon>Bacilli</taxon>
        <taxon>Lactobacillales</taxon>
        <taxon>Enterococcaceae</taxon>
        <taxon>Enterococcus</taxon>
    </lineage>
</organism>
<evidence type="ECO:0000313" key="5">
    <source>
        <dbReference type="EMBL" id="MBP1046743.1"/>
    </source>
</evidence>
<keyword evidence="2" id="KW-0472">Membrane</keyword>
<keyword evidence="2" id="KW-1133">Transmembrane helix</keyword>
<protein>
    <submittedName>
        <fullName evidence="5">DUF916 and DUF3324 domain-containing protein</fullName>
    </submittedName>
</protein>
<dbReference type="Proteomes" id="UP000673375">
    <property type="component" value="Unassembled WGS sequence"/>
</dbReference>
<name>A0ABS4CJE6_9ENTE</name>
<sequence length="387" mass="42676">MSKQFRKKQSQTFFTVFISLFLLCLFVGVTNITAWGSGEDTATDPTTAAGFTYTLEFPENQMDKNLGYYQLLMNPGQEQTIAVVLSNPGAENITVDLALNGAKTNKNGVIEYANNEIENDASLAFAFEDLVTGPESVDLAAGETKQVDLAIKMPETGFEGVIAGGLQLMKAGQTEDANPEGGSTVINQYAYVISILLQESEAVLTPDLQFNSAYAGQLNYRNSVYVNFSNVIAAYLNDLTVEAQVMKKGSNTVLYETKKTSMRMAPTSFIEFPIAMNGERMESGDYTVHVLATAGEQRWEWTEDFEITEEEAQKYNERDVGLTQETGIDWKLVGLIVGGFVLVVAIIFLLIVVFHKKKNRRAAAEKAGKKKRSPKKADNGQIKKKRL</sequence>
<accession>A0ABS4CJE6</accession>
<dbReference type="InterPro" id="IPR021759">
    <property type="entry name" value="WxLIP_HBD"/>
</dbReference>
<evidence type="ECO:0000256" key="1">
    <source>
        <dbReference type="SAM" id="MobiDB-lite"/>
    </source>
</evidence>
<evidence type="ECO:0000313" key="6">
    <source>
        <dbReference type="Proteomes" id="UP000673375"/>
    </source>
</evidence>
<feature type="domain" description="WxL Interacting Protein peptidoglycan binding" evidence="3">
    <location>
        <begin position="51"/>
        <end position="168"/>
    </location>
</feature>
<keyword evidence="6" id="KW-1185">Reference proteome</keyword>
<gene>
    <name evidence="5" type="ORF">I6N96_10745</name>
</gene>
<feature type="transmembrane region" description="Helical" evidence="2">
    <location>
        <begin position="12"/>
        <end position="35"/>
    </location>
</feature>
<dbReference type="Pfam" id="PF06030">
    <property type="entry name" value="WxLIP_PGBD"/>
    <property type="match status" value="1"/>
</dbReference>
<dbReference type="EMBL" id="JAEDXU010000005">
    <property type="protein sequence ID" value="MBP1046743.1"/>
    <property type="molecule type" value="Genomic_DNA"/>
</dbReference>
<evidence type="ECO:0000259" key="3">
    <source>
        <dbReference type="Pfam" id="PF06030"/>
    </source>
</evidence>
<dbReference type="RefSeq" id="WP_209557546.1">
    <property type="nucleotide sequence ID" value="NZ_JAEDXU010000005.1"/>
</dbReference>
<feature type="region of interest" description="Disordered" evidence="1">
    <location>
        <begin position="363"/>
        <end position="387"/>
    </location>
</feature>
<keyword evidence="2" id="KW-0812">Transmembrane</keyword>
<feature type="transmembrane region" description="Helical" evidence="2">
    <location>
        <begin position="332"/>
        <end position="354"/>
    </location>
</feature>
<feature type="domain" description="WxL Interacting Protein host binding" evidence="4">
    <location>
        <begin position="182"/>
        <end position="317"/>
    </location>
</feature>
<reference evidence="5 6" key="1">
    <citation type="submission" date="2020-12" db="EMBL/GenBank/DDBJ databases">
        <title>Vagococcus allomyrinae sp. nov. and Enterococcus lavae sp. nov., isolated from the larvae of Allomyrina dichotoma.</title>
        <authorList>
            <person name="Lee S.D."/>
        </authorList>
    </citation>
    <scope>NUCLEOTIDE SEQUENCE [LARGE SCALE GENOMIC DNA]</scope>
    <source>
        <strain evidence="5 6">BWM-S5</strain>
    </source>
</reference>
<dbReference type="Pfam" id="PF11797">
    <property type="entry name" value="WxLIP_HBD"/>
    <property type="match status" value="1"/>
</dbReference>
<comment type="caution">
    <text evidence="5">The sequence shown here is derived from an EMBL/GenBank/DDBJ whole genome shotgun (WGS) entry which is preliminary data.</text>
</comment>
<dbReference type="InterPro" id="IPR010317">
    <property type="entry name" value="WxLIP_PGBD"/>
</dbReference>